<proteinExistence type="predicted"/>
<accession>A0ABV7YCJ6</accession>
<feature type="domain" description="IclR-ED" evidence="5">
    <location>
        <begin position="88"/>
        <end position="270"/>
    </location>
</feature>
<comment type="caution">
    <text evidence="6">The sequence shown here is derived from an EMBL/GenBank/DDBJ whole genome shotgun (WGS) entry which is preliminary data.</text>
</comment>
<evidence type="ECO:0000259" key="4">
    <source>
        <dbReference type="PROSITE" id="PS51077"/>
    </source>
</evidence>
<organism evidence="6 7">
    <name type="scientific">Tenggerimyces flavus</name>
    <dbReference type="NCBI Taxonomy" id="1708749"/>
    <lineage>
        <taxon>Bacteria</taxon>
        <taxon>Bacillati</taxon>
        <taxon>Actinomycetota</taxon>
        <taxon>Actinomycetes</taxon>
        <taxon>Propionibacteriales</taxon>
        <taxon>Nocardioidaceae</taxon>
        <taxon>Tenggerimyces</taxon>
    </lineage>
</organism>
<dbReference type="PANTHER" id="PTHR30136:SF35">
    <property type="entry name" value="HTH-TYPE TRANSCRIPTIONAL REGULATOR RV1719"/>
    <property type="match status" value="1"/>
</dbReference>
<feature type="domain" description="HTH iclR-type" evidence="4">
    <location>
        <begin position="25"/>
        <end position="87"/>
    </location>
</feature>
<dbReference type="Gene3D" id="1.10.10.10">
    <property type="entry name" value="Winged helix-like DNA-binding domain superfamily/Winged helix DNA-binding domain"/>
    <property type="match status" value="1"/>
</dbReference>
<protein>
    <submittedName>
        <fullName evidence="6">IclR family transcriptional regulator</fullName>
    </submittedName>
</protein>
<dbReference type="Gene3D" id="3.30.450.40">
    <property type="match status" value="1"/>
</dbReference>
<evidence type="ECO:0000259" key="5">
    <source>
        <dbReference type="PROSITE" id="PS51078"/>
    </source>
</evidence>
<dbReference type="InterPro" id="IPR036388">
    <property type="entry name" value="WH-like_DNA-bd_sf"/>
</dbReference>
<gene>
    <name evidence="6" type="ORF">ACFOUW_19520</name>
</gene>
<keyword evidence="3" id="KW-0804">Transcription</keyword>
<dbReference type="SUPFAM" id="SSF55781">
    <property type="entry name" value="GAF domain-like"/>
    <property type="match status" value="1"/>
</dbReference>
<sequence>MARVVRTGPTAVVDDEKPASANYHAHALARGLALLELLANGPQPMTLTEFHRRTKMPKSTLVRLLAVLTEAEFIVRVDERPAFRLAHKVLTLSTAYVASLDVSETAGAYLAELSAKTGHTANLGILDGDQVLHLCVHEPDRPIRFTAMAGSRASAYCTGLGKVLLANVAADRIELHVPEEPFPPRTEATVTTVEQLSKELRKIQRRGYAFDDNEWSIGLRCLAVPVPIADVGVAALSVAGPAAEFVNDRHAGYLESLREAASAMAADADLVAVLSITYKSLLPAEQGGKS</sequence>
<dbReference type="EMBL" id="JBHRZH010000017">
    <property type="protein sequence ID" value="MFC3763040.1"/>
    <property type="molecule type" value="Genomic_DNA"/>
</dbReference>
<evidence type="ECO:0000256" key="3">
    <source>
        <dbReference type="ARBA" id="ARBA00023163"/>
    </source>
</evidence>
<evidence type="ECO:0000256" key="1">
    <source>
        <dbReference type="ARBA" id="ARBA00023015"/>
    </source>
</evidence>
<evidence type="ECO:0000313" key="7">
    <source>
        <dbReference type="Proteomes" id="UP001595699"/>
    </source>
</evidence>
<dbReference type="InterPro" id="IPR029016">
    <property type="entry name" value="GAF-like_dom_sf"/>
</dbReference>
<dbReference type="InterPro" id="IPR005471">
    <property type="entry name" value="Tscrpt_reg_IclR_N"/>
</dbReference>
<dbReference type="Proteomes" id="UP001595699">
    <property type="component" value="Unassembled WGS sequence"/>
</dbReference>
<dbReference type="InterPro" id="IPR050707">
    <property type="entry name" value="HTH_MetabolicPath_Reg"/>
</dbReference>
<dbReference type="Pfam" id="PF01614">
    <property type="entry name" value="IclR_C"/>
    <property type="match status" value="1"/>
</dbReference>
<dbReference type="PROSITE" id="PS51077">
    <property type="entry name" value="HTH_ICLR"/>
    <property type="match status" value="1"/>
</dbReference>
<reference evidence="7" key="1">
    <citation type="journal article" date="2019" name="Int. J. Syst. Evol. Microbiol.">
        <title>The Global Catalogue of Microorganisms (GCM) 10K type strain sequencing project: providing services to taxonomists for standard genome sequencing and annotation.</title>
        <authorList>
            <consortium name="The Broad Institute Genomics Platform"/>
            <consortium name="The Broad Institute Genome Sequencing Center for Infectious Disease"/>
            <person name="Wu L."/>
            <person name="Ma J."/>
        </authorList>
    </citation>
    <scope>NUCLEOTIDE SEQUENCE [LARGE SCALE GENOMIC DNA]</scope>
    <source>
        <strain evidence="7">CGMCC 4.7241</strain>
    </source>
</reference>
<dbReference type="SMART" id="SM00346">
    <property type="entry name" value="HTH_ICLR"/>
    <property type="match status" value="1"/>
</dbReference>
<dbReference type="RefSeq" id="WP_205119874.1">
    <property type="nucleotide sequence ID" value="NZ_JAFBCM010000001.1"/>
</dbReference>
<evidence type="ECO:0000313" key="6">
    <source>
        <dbReference type="EMBL" id="MFC3763040.1"/>
    </source>
</evidence>
<dbReference type="PANTHER" id="PTHR30136">
    <property type="entry name" value="HELIX-TURN-HELIX TRANSCRIPTIONAL REGULATOR, ICLR FAMILY"/>
    <property type="match status" value="1"/>
</dbReference>
<keyword evidence="2" id="KW-0238">DNA-binding</keyword>
<dbReference type="PROSITE" id="PS51078">
    <property type="entry name" value="ICLR_ED"/>
    <property type="match status" value="1"/>
</dbReference>
<keyword evidence="1" id="KW-0805">Transcription regulation</keyword>
<keyword evidence="7" id="KW-1185">Reference proteome</keyword>
<dbReference type="Pfam" id="PF09339">
    <property type="entry name" value="HTH_IclR"/>
    <property type="match status" value="1"/>
</dbReference>
<dbReference type="SUPFAM" id="SSF46785">
    <property type="entry name" value="Winged helix' DNA-binding domain"/>
    <property type="match status" value="1"/>
</dbReference>
<dbReference type="InterPro" id="IPR014757">
    <property type="entry name" value="Tscrpt_reg_IclR_C"/>
</dbReference>
<dbReference type="InterPro" id="IPR036390">
    <property type="entry name" value="WH_DNA-bd_sf"/>
</dbReference>
<name>A0ABV7YCJ6_9ACTN</name>
<evidence type="ECO:0000256" key="2">
    <source>
        <dbReference type="ARBA" id="ARBA00023125"/>
    </source>
</evidence>